<feature type="compositionally biased region" description="Polar residues" evidence="4">
    <location>
        <begin position="426"/>
        <end position="442"/>
    </location>
</feature>
<evidence type="ECO:0000313" key="6">
    <source>
        <dbReference type="EMBL" id="CAD2124066.1"/>
    </source>
</evidence>
<dbReference type="SMART" id="SM00360">
    <property type="entry name" value="RRM"/>
    <property type="match status" value="1"/>
</dbReference>
<feature type="compositionally biased region" description="Low complexity" evidence="4">
    <location>
        <begin position="892"/>
        <end position="906"/>
    </location>
</feature>
<feature type="region of interest" description="Disordered" evidence="4">
    <location>
        <begin position="579"/>
        <end position="698"/>
    </location>
</feature>
<dbReference type="CDD" id="cd12417">
    <property type="entry name" value="RRM_SAFB_like"/>
    <property type="match status" value="1"/>
</dbReference>
<dbReference type="AlphaFoldDB" id="A0A6V7TIW9"/>
<feature type="compositionally biased region" description="Polar residues" evidence="4">
    <location>
        <begin position="785"/>
        <end position="802"/>
    </location>
</feature>
<dbReference type="PANTHER" id="PTHR15683:SF8">
    <property type="entry name" value="SCAFFOLD ATTACHMENT FACTOR B, ISOFORM B"/>
    <property type="match status" value="1"/>
</dbReference>
<comment type="subcellular location">
    <subcellularLocation>
        <location evidence="1">Nucleus</location>
    </subcellularLocation>
</comment>
<evidence type="ECO:0000313" key="7">
    <source>
        <dbReference type="Proteomes" id="UP000580250"/>
    </source>
</evidence>
<proteinExistence type="predicted"/>
<dbReference type="PANTHER" id="PTHR15683">
    <property type="entry name" value="SCAFFOLD ATTACHMENT FACTOR B-RELATED"/>
    <property type="match status" value="1"/>
</dbReference>
<sequence length="985" mass="107408">MSNIEEKTLSDVKANELGTELGKRGETLESSLVTCGGISINPSIKTEGDVHNDDSISVLSKSSAEPLETIDAEIVKVDALANQQVSGLTIDETPSKKDCAEINEASKNLLNIVEGREEKSEVDKEKIEEGSEKNLTKEIIKEGQNGAQATITTEIIRSKVAEQDDVMVVEKQEAKAITATNIVKEDPSTDAFSATTTTTASRDLSSSIWIRNITNTTKAVELKALFSKHGKVVTAKIFTTKNKQSPTCFGFVVLSDASSADLCVQKLNRMNFKGRIINVEKADRSNLSQINKSANGAAINNNNSDAPIQNNPSENSSFKGNGDSSSGKAKPNINTSQSKTHESEKISTGEAKRSPRARIISTSNASNKEAHNSSTKWRGSGFEKRDFAGSRSFGSSRSRMNASYATGRIMGIRHGRAGRISGGRNVRNSSAPGGKNVRNSSAPRFVSSNRRSTGRRREEESRRSSQRHKPNDVRNSSRRSPANSKNNNDSTDKEDLIRFMRRKEEEHRKKEEELVMEREREKIRYEREKLERDKLELETLRLQAQLAQATQLQFAAVAGLPQGGAAAVSVPLITGTGDSSTSALHNQHFGDGGFNHRRERESAMPTAFSSERRSIDISAKSEMSRSKSRTSKQNDRDERSDRFRHSSRSARGPESTRSSRYRNKSRSRSPLRRSGTSRHGSLNKEHHTGGALYQGDNERERPAAIYSGSRNIPMQVGRNNSPHSKRVVGGRSSEFGLDFCLTFLNKNLSFLYYDNKRYFYNTVGIDSTSKDGGFAAARGDHQMSVRPSNVSSDRQVVSSPPHSNERSIRRDYYSGGNQYNTSGTASYTDGGGTLQSDPMYGSRIQQQSQSQALSSSRPTGEMFGNGVFTQPSLGSGNNNALSSGYDSQHTPQQFGSGSSGYYQQGSVSDWGGQMDVSGGTNERNAAATRSFLGGGSNVGSSSTQWNSGGDWGGTLGANNRAGASSRYNTSYNKPASGSYSGGRRY</sequence>
<feature type="region of interest" description="Disordered" evidence="4">
    <location>
        <begin position="783"/>
        <end position="907"/>
    </location>
</feature>
<reference evidence="6 7" key="1">
    <citation type="submission" date="2020-08" db="EMBL/GenBank/DDBJ databases">
        <authorList>
            <person name="Koutsovoulos G."/>
            <person name="Danchin GJ E."/>
        </authorList>
    </citation>
    <scope>NUCLEOTIDE SEQUENCE [LARGE SCALE GENOMIC DNA]</scope>
</reference>
<dbReference type="InterPro" id="IPR012677">
    <property type="entry name" value="Nucleotide-bd_a/b_plait_sf"/>
</dbReference>
<gene>
    <name evidence="6" type="ORF">MENT_LOCUS710</name>
</gene>
<dbReference type="Gene3D" id="3.30.70.330">
    <property type="match status" value="1"/>
</dbReference>
<dbReference type="OrthoDB" id="6159259at2759"/>
<keyword evidence="3" id="KW-0694">RNA-binding</keyword>
<evidence type="ECO:0000256" key="3">
    <source>
        <dbReference type="PROSITE-ProRule" id="PRU00176"/>
    </source>
</evidence>
<dbReference type="GO" id="GO:0005634">
    <property type="term" value="C:nucleus"/>
    <property type="evidence" value="ECO:0007669"/>
    <property type="project" value="UniProtKB-SubCell"/>
</dbReference>
<feature type="compositionally biased region" description="Polar residues" evidence="4">
    <location>
        <begin position="961"/>
        <end position="978"/>
    </location>
</feature>
<feature type="compositionally biased region" description="Basic and acidic residues" evidence="4">
    <location>
        <begin position="1"/>
        <end position="14"/>
    </location>
</feature>
<dbReference type="GO" id="GO:0006357">
    <property type="term" value="P:regulation of transcription by RNA polymerase II"/>
    <property type="evidence" value="ECO:0007669"/>
    <property type="project" value="TreeGrafter"/>
</dbReference>
<protein>
    <recommendedName>
        <fullName evidence="5">RRM domain-containing protein</fullName>
    </recommendedName>
</protein>
<evidence type="ECO:0000256" key="2">
    <source>
        <dbReference type="ARBA" id="ARBA00023242"/>
    </source>
</evidence>
<feature type="compositionally biased region" description="Low complexity" evidence="4">
    <location>
        <begin position="872"/>
        <end position="884"/>
    </location>
</feature>
<dbReference type="InterPro" id="IPR000504">
    <property type="entry name" value="RRM_dom"/>
</dbReference>
<keyword evidence="2" id="KW-0539">Nucleus</keyword>
<dbReference type="InterPro" id="IPR035979">
    <property type="entry name" value="RBD_domain_sf"/>
</dbReference>
<feature type="compositionally biased region" description="Polar residues" evidence="4">
    <location>
        <begin position="478"/>
        <end position="489"/>
    </location>
</feature>
<feature type="region of interest" description="Disordered" evidence="4">
    <location>
        <begin position="1"/>
        <end position="25"/>
    </location>
</feature>
<dbReference type="GO" id="GO:0003723">
    <property type="term" value="F:RNA binding"/>
    <property type="evidence" value="ECO:0007669"/>
    <property type="project" value="UniProtKB-UniRule"/>
</dbReference>
<dbReference type="EMBL" id="CAJEWN010000002">
    <property type="protein sequence ID" value="CAD2124066.1"/>
    <property type="molecule type" value="Genomic_DNA"/>
</dbReference>
<evidence type="ECO:0000256" key="1">
    <source>
        <dbReference type="ARBA" id="ARBA00004123"/>
    </source>
</evidence>
<dbReference type="GO" id="GO:0043565">
    <property type="term" value="F:sequence-specific DNA binding"/>
    <property type="evidence" value="ECO:0007669"/>
    <property type="project" value="TreeGrafter"/>
</dbReference>
<name>A0A6V7TIW9_MELEN</name>
<feature type="region of interest" description="Disordered" evidence="4">
    <location>
        <begin position="930"/>
        <end position="985"/>
    </location>
</feature>
<feature type="compositionally biased region" description="Polar residues" evidence="4">
    <location>
        <begin position="938"/>
        <end position="947"/>
    </location>
</feature>
<dbReference type="SUPFAM" id="SSF54928">
    <property type="entry name" value="RNA-binding domain, RBD"/>
    <property type="match status" value="1"/>
</dbReference>
<feature type="compositionally biased region" description="Basic and acidic residues" evidence="4">
    <location>
        <begin position="803"/>
        <end position="812"/>
    </location>
</feature>
<feature type="compositionally biased region" description="Basic and acidic residues" evidence="4">
    <location>
        <begin position="339"/>
        <end position="353"/>
    </location>
</feature>
<feature type="compositionally biased region" description="Low complexity" evidence="4">
    <location>
        <begin position="845"/>
        <end position="856"/>
    </location>
</feature>
<dbReference type="InterPro" id="IPR051738">
    <property type="entry name" value="SAF_Modulators"/>
</dbReference>
<feature type="compositionally biased region" description="Basic and acidic residues" evidence="4">
    <location>
        <begin position="632"/>
        <end position="644"/>
    </location>
</feature>
<feature type="compositionally biased region" description="Low complexity" evidence="4">
    <location>
        <begin position="389"/>
        <end position="399"/>
    </location>
</feature>
<dbReference type="Pfam" id="PF00076">
    <property type="entry name" value="RRM_1"/>
    <property type="match status" value="1"/>
</dbReference>
<evidence type="ECO:0000259" key="5">
    <source>
        <dbReference type="PROSITE" id="PS50102"/>
    </source>
</evidence>
<feature type="region of interest" description="Disordered" evidence="4">
    <location>
        <begin position="295"/>
        <end position="399"/>
    </location>
</feature>
<feature type="compositionally biased region" description="Low complexity" evidence="4">
    <location>
        <begin position="295"/>
        <end position="306"/>
    </location>
</feature>
<feature type="compositionally biased region" description="Basic residues" evidence="4">
    <location>
        <begin position="659"/>
        <end position="671"/>
    </location>
</feature>
<feature type="region of interest" description="Disordered" evidence="4">
    <location>
        <begin position="413"/>
        <end position="497"/>
    </location>
</feature>
<feature type="compositionally biased region" description="Polar residues" evidence="4">
    <location>
        <begin position="307"/>
        <end position="338"/>
    </location>
</feature>
<feature type="compositionally biased region" description="Polar residues" evidence="4">
    <location>
        <begin position="815"/>
        <end position="827"/>
    </location>
</feature>
<accession>A0A6V7TIW9</accession>
<evidence type="ECO:0000256" key="4">
    <source>
        <dbReference type="SAM" id="MobiDB-lite"/>
    </source>
</evidence>
<feature type="compositionally biased region" description="Polar residues" evidence="4">
    <location>
        <begin position="360"/>
        <end position="377"/>
    </location>
</feature>
<dbReference type="Proteomes" id="UP000580250">
    <property type="component" value="Unassembled WGS sequence"/>
</dbReference>
<feature type="domain" description="RRM" evidence="5">
    <location>
        <begin position="206"/>
        <end position="284"/>
    </location>
</feature>
<dbReference type="GO" id="GO:0050684">
    <property type="term" value="P:regulation of mRNA processing"/>
    <property type="evidence" value="ECO:0007669"/>
    <property type="project" value="TreeGrafter"/>
</dbReference>
<dbReference type="PROSITE" id="PS50102">
    <property type="entry name" value="RRM"/>
    <property type="match status" value="1"/>
</dbReference>
<organism evidence="6 7">
    <name type="scientific">Meloidogyne enterolobii</name>
    <name type="common">Root-knot nematode worm</name>
    <name type="synonym">Meloidogyne mayaguensis</name>
    <dbReference type="NCBI Taxonomy" id="390850"/>
    <lineage>
        <taxon>Eukaryota</taxon>
        <taxon>Metazoa</taxon>
        <taxon>Ecdysozoa</taxon>
        <taxon>Nematoda</taxon>
        <taxon>Chromadorea</taxon>
        <taxon>Rhabditida</taxon>
        <taxon>Tylenchina</taxon>
        <taxon>Tylenchomorpha</taxon>
        <taxon>Tylenchoidea</taxon>
        <taxon>Meloidogynidae</taxon>
        <taxon>Meloidogyninae</taxon>
        <taxon>Meloidogyne</taxon>
    </lineage>
</organism>
<comment type="caution">
    <text evidence="6">The sequence shown here is derived from an EMBL/GenBank/DDBJ whole genome shotgun (WGS) entry which is preliminary data.</text>
</comment>